<accession>A0ABT7QUN1</accession>
<proteinExistence type="predicted"/>
<feature type="non-terminal residue" evidence="1">
    <location>
        <position position="1"/>
    </location>
</feature>
<dbReference type="EMBL" id="JAQIBC010000031">
    <property type="protein sequence ID" value="MDM5264795.1"/>
    <property type="molecule type" value="Genomic_DNA"/>
</dbReference>
<reference evidence="1" key="1">
    <citation type="submission" date="2023-01" db="EMBL/GenBank/DDBJ databases">
        <title>Sulfurovum sp. XTW-4 genome assembly.</title>
        <authorList>
            <person name="Wang J."/>
        </authorList>
    </citation>
    <scope>NUCLEOTIDE SEQUENCE</scope>
    <source>
        <strain evidence="1">XTW-4</strain>
    </source>
</reference>
<sequence length="143" mass="14411">ATTSFENVAITAPEGLIYTGPSAAALQAAFEGGTGNVVCTVPTSVTLTGDLTGCTVLTSDKIWELDGLAVVTSGAELRIQEGTTIVGLPGTGDATSYMIVDKGAKIYALGTVDKPIVFTSQNTSAQEVGLWGGLTLIGNAGND</sequence>
<name>A0ABT7QUN1_9BACT</name>
<evidence type="ECO:0000313" key="2">
    <source>
        <dbReference type="Proteomes" id="UP001169066"/>
    </source>
</evidence>
<keyword evidence="2" id="KW-1185">Reference proteome</keyword>
<evidence type="ECO:0000313" key="1">
    <source>
        <dbReference type="EMBL" id="MDM5264795.1"/>
    </source>
</evidence>
<gene>
    <name evidence="1" type="ORF">PF327_11425</name>
</gene>
<dbReference type="Proteomes" id="UP001169066">
    <property type="component" value="Unassembled WGS sequence"/>
</dbReference>
<dbReference type="PANTHER" id="PTHR41339:SF1">
    <property type="entry name" value="SECRETED PROTEIN"/>
    <property type="match status" value="1"/>
</dbReference>
<organism evidence="1 2">
    <name type="scientific">Sulfurovum xiamenensis</name>
    <dbReference type="NCBI Taxonomy" id="3019066"/>
    <lineage>
        <taxon>Bacteria</taxon>
        <taxon>Pseudomonadati</taxon>
        <taxon>Campylobacterota</taxon>
        <taxon>Epsilonproteobacteria</taxon>
        <taxon>Campylobacterales</taxon>
        <taxon>Sulfurovaceae</taxon>
        <taxon>Sulfurovum</taxon>
    </lineage>
</organism>
<dbReference type="RefSeq" id="WP_289402679.1">
    <property type="nucleotide sequence ID" value="NZ_JAQIBC010000031.1"/>
</dbReference>
<dbReference type="PANTHER" id="PTHR41339">
    <property type="entry name" value="LIPL48"/>
    <property type="match status" value="1"/>
</dbReference>
<protein>
    <submittedName>
        <fullName evidence="1">Uncharacterized protein</fullName>
    </submittedName>
</protein>
<feature type="non-terminal residue" evidence="1">
    <location>
        <position position="143"/>
    </location>
</feature>
<comment type="caution">
    <text evidence="1">The sequence shown here is derived from an EMBL/GenBank/DDBJ whole genome shotgun (WGS) entry which is preliminary data.</text>
</comment>